<proteinExistence type="predicted"/>
<evidence type="ECO:0000313" key="2">
    <source>
        <dbReference type="Proteomes" id="UP000887565"/>
    </source>
</evidence>
<evidence type="ECO:0000256" key="1">
    <source>
        <dbReference type="SAM" id="MobiDB-lite"/>
    </source>
</evidence>
<dbReference type="WBParaSite" id="nRc.2.0.1.t07569-RA">
    <property type="protein sequence ID" value="nRc.2.0.1.t07569-RA"/>
    <property type="gene ID" value="nRc.2.0.1.g07569"/>
</dbReference>
<feature type="region of interest" description="Disordered" evidence="1">
    <location>
        <begin position="200"/>
        <end position="219"/>
    </location>
</feature>
<sequence length="219" mass="24419">MQLETPNDEEEGASEEPFVKILSEIAMQEENKAKLEKVKTRNFQQPAVNPNDRIKYRRGLGKRGQALNKALKEGKLDMSYSSRAASLDRARNNEMAQQGAPMCDTNAMIQAQQQMSYLPPNYPGLPVVGFDCLNRLLFPGQLLASTVVPPPTQFQMAQFPMMQQGPYYHQFLVPAGIRMPPPTLILPMGKVQGEEMMDIPRPSMVVPPPQRPPSAANPN</sequence>
<organism evidence="2 3">
    <name type="scientific">Romanomermis culicivorax</name>
    <name type="common">Nematode worm</name>
    <dbReference type="NCBI Taxonomy" id="13658"/>
    <lineage>
        <taxon>Eukaryota</taxon>
        <taxon>Metazoa</taxon>
        <taxon>Ecdysozoa</taxon>
        <taxon>Nematoda</taxon>
        <taxon>Enoplea</taxon>
        <taxon>Dorylaimia</taxon>
        <taxon>Mermithida</taxon>
        <taxon>Mermithoidea</taxon>
        <taxon>Mermithidae</taxon>
        <taxon>Romanomermis</taxon>
    </lineage>
</organism>
<accession>A0A915I171</accession>
<reference evidence="3" key="1">
    <citation type="submission" date="2022-11" db="UniProtKB">
        <authorList>
            <consortium name="WormBaseParasite"/>
        </authorList>
    </citation>
    <scope>IDENTIFICATION</scope>
</reference>
<dbReference type="AlphaFoldDB" id="A0A915I171"/>
<dbReference type="Proteomes" id="UP000887565">
    <property type="component" value="Unplaced"/>
</dbReference>
<keyword evidence="2" id="KW-1185">Reference proteome</keyword>
<name>A0A915I171_ROMCU</name>
<evidence type="ECO:0000313" key="3">
    <source>
        <dbReference type="WBParaSite" id="nRc.2.0.1.t07569-RA"/>
    </source>
</evidence>
<protein>
    <submittedName>
        <fullName evidence="3">Uncharacterized protein</fullName>
    </submittedName>
</protein>